<accession>A0A5N4B1P5</accession>
<comment type="caution">
    <text evidence="9">The sequence shown here is derived from an EMBL/GenBank/DDBJ whole genome shotgun (WGS) entry which is preliminary data.</text>
</comment>
<reference evidence="9 10" key="1">
    <citation type="journal article" date="2018" name="Elife">
        <title>Firefly genomes illuminate parallel origins of bioluminescence in beetles.</title>
        <authorList>
            <person name="Fallon T.R."/>
            <person name="Lower S.E."/>
            <person name="Chang C.H."/>
            <person name="Bessho-Uehara M."/>
            <person name="Martin G.J."/>
            <person name="Bewick A.J."/>
            <person name="Behringer M."/>
            <person name="Debat H.J."/>
            <person name="Wong I."/>
            <person name="Day J.C."/>
            <person name="Suvorov A."/>
            <person name="Silva C.J."/>
            <person name="Stanger-Hall K.F."/>
            <person name="Hall D.W."/>
            <person name="Schmitz R.J."/>
            <person name="Nelson D.R."/>
            <person name="Lewis S.M."/>
            <person name="Shigenobu S."/>
            <person name="Bybee S.M."/>
            <person name="Larracuente A.M."/>
            <person name="Oba Y."/>
            <person name="Weng J.K."/>
        </authorList>
    </citation>
    <scope>NUCLEOTIDE SEQUENCE [LARGE SCALE GENOMIC DNA]</scope>
    <source>
        <strain evidence="9">1611_PpyrPB1</strain>
        <tissue evidence="9">Whole body</tissue>
    </source>
</reference>
<evidence type="ECO:0000259" key="8">
    <source>
        <dbReference type="PROSITE" id="PS50809"/>
    </source>
</evidence>
<dbReference type="Gene3D" id="1.10.8.10">
    <property type="entry name" value="DNA helicase RuvA subunit, C-terminal domain"/>
    <property type="match status" value="1"/>
</dbReference>
<keyword evidence="3 5" id="KW-0238">DNA-binding</keyword>
<feature type="domain" description="DM" evidence="8">
    <location>
        <begin position="28"/>
        <end position="75"/>
    </location>
</feature>
<evidence type="ECO:0000256" key="3">
    <source>
        <dbReference type="ARBA" id="ARBA00023125"/>
    </source>
</evidence>
<dbReference type="Pfam" id="PF08828">
    <property type="entry name" value="DSX_dimer"/>
    <property type="match status" value="1"/>
</dbReference>
<evidence type="ECO:0000256" key="2">
    <source>
        <dbReference type="ARBA" id="ARBA00022833"/>
    </source>
</evidence>
<evidence type="ECO:0000256" key="6">
    <source>
        <dbReference type="SAM" id="Coils"/>
    </source>
</evidence>
<dbReference type="InterPro" id="IPR036407">
    <property type="entry name" value="DM_DNA-bd_sf"/>
</dbReference>
<dbReference type="GO" id="GO:0005634">
    <property type="term" value="C:nucleus"/>
    <property type="evidence" value="ECO:0007669"/>
    <property type="project" value="UniProtKB-SubCell"/>
</dbReference>
<dbReference type="SUPFAM" id="SSF82927">
    <property type="entry name" value="Cysteine-rich DNA binding domain, (DM domain)"/>
    <property type="match status" value="1"/>
</dbReference>
<keyword evidence="10" id="KW-1185">Reference proteome</keyword>
<dbReference type="GO" id="GO:0000978">
    <property type="term" value="F:RNA polymerase II cis-regulatory region sequence-specific DNA binding"/>
    <property type="evidence" value="ECO:0007669"/>
    <property type="project" value="TreeGrafter"/>
</dbReference>
<dbReference type="AlphaFoldDB" id="A0A5N4B1P5"/>
<dbReference type="Proteomes" id="UP000327044">
    <property type="component" value="Unassembled WGS sequence"/>
</dbReference>
<dbReference type="PANTHER" id="PTHR12322">
    <property type="entry name" value="DOUBLESEX AND MAB-3 RELATED TRANSCRIPTION FACTOR DMRT"/>
    <property type="match status" value="1"/>
</dbReference>
<gene>
    <name evidence="9" type="ORF">PPYR_00492</name>
</gene>
<feature type="region of interest" description="Disordered" evidence="7">
    <location>
        <begin position="1"/>
        <end position="27"/>
    </location>
</feature>
<dbReference type="FunFam" id="4.10.1040.10:FF:000001">
    <property type="entry name" value="doublesex- and mab-3-related transcription factor 1"/>
    <property type="match status" value="1"/>
</dbReference>
<dbReference type="GO" id="GO:0007548">
    <property type="term" value="P:sex differentiation"/>
    <property type="evidence" value="ECO:0007669"/>
    <property type="project" value="TreeGrafter"/>
</dbReference>
<dbReference type="EMBL" id="VVIM01000001">
    <property type="protein sequence ID" value="KAB0803522.1"/>
    <property type="molecule type" value="Genomic_DNA"/>
</dbReference>
<keyword evidence="4 5" id="KW-0539">Nucleus</keyword>
<feature type="DNA-binding region" description="DM" evidence="5">
    <location>
        <begin position="28"/>
        <end position="75"/>
    </location>
</feature>
<dbReference type="InterPro" id="IPR026607">
    <property type="entry name" value="DMRT"/>
</dbReference>
<organism evidence="9 10">
    <name type="scientific">Photinus pyralis</name>
    <name type="common">Common eastern firefly</name>
    <name type="synonym">Lampyris pyralis</name>
    <dbReference type="NCBI Taxonomy" id="7054"/>
    <lineage>
        <taxon>Eukaryota</taxon>
        <taxon>Metazoa</taxon>
        <taxon>Ecdysozoa</taxon>
        <taxon>Arthropoda</taxon>
        <taxon>Hexapoda</taxon>
        <taxon>Insecta</taxon>
        <taxon>Pterygota</taxon>
        <taxon>Neoptera</taxon>
        <taxon>Endopterygota</taxon>
        <taxon>Coleoptera</taxon>
        <taxon>Polyphaga</taxon>
        <taxon>Elateriformia</taxon>
        <taxon>Elateroidea</taxon>
        <taxon>Lampyridae</taxon>
        <taxon>Lampyrinae</taxon>
        <taxon>Photinus</taxon>
    </lineage>
</organism>
<dbReference type="FunCoup" id="A0A5N4B1P5">
    <property type="interactions" value="106"/>
</dbReference>
<dbReference type="GO" id="GO:0000981">
    <property type="term" value="F:DNA-binding transcription factor activity, RNA polymerase II-specific"/>
    <property type="evidence" value="ECO:0007669"/>
    <property type="project" value="TreeGrafter"/>
</dbReference>
<dbReference type="PANTHER" id="PTHR12322:SF116">
    <property type="entry name" value="DOUBLESEX-MAB RELATED 99B"/>
    <property type="match status" value="1"/>
</dbReference>
<keyword evidence="1 5" id="KW-0479">Metal-binding</keyword>
<evidence type="ECO:0000313" key="9">
    <source>
        <dbReference type="EMBL" id="KAB0803522.1"/>
    </source>
</evidence>
<keyword evidence="2 5" id="KW-0862">Zinc</keyword>
<dbReference type="PROSITE" id="PS40000">
    <property type="entry name" value="DM_1"/>
    <property type="match status" value="1"/>
</dbReference>
<name>A0A5N4B1P5_PHOPY</name>
<dbReference type="GO" id="GO:0046872">
    <property type="term" value="F:metal ion binding"/>
    <property type="evidence" value="ECO:0007669"/>
    <property type="project" value="UniProtKB-KW"/>
</dbReference>
<feature type="coiled-coil region" evidence="6">
    <location>
        <begin position="182"/>
        <end position="209"/>
    </location>
</feature>
<protein>
    <recommendedName>
        <fullName evidence="8">DM domain-containing protein</fullName>
    </recommendedName>
</protein>
<dbReference type="InParanoid" id="A0A5N4B1P5"/>
<dbReference type="SMART" id="SM00301">
    <property type="entry name" value="DM"/>
    <property type="match status" value="1"/>
</dbReference>
<dbReference type="InterPro" id="IPR014932">
    <property type="entry name" value="DSX_dimer"/>
</dbReference>
<sequence>MSDSQDYDAKMDLNASSTSASPRTPPNCARCRNHRMKIALKGHKRYCKYRSCKCEKCRLTSERQRVMAMQTALRRAQAQDEALMRTHSGPILGMPNKSPSPIQVMERSLDCDSSASSQCSGSGGVGISTIRKTTSVEATPSTTTGLVGTTVGQSTDLLEDCQKLLERFKYPWEMMPLMYAILKDARADLEEASRRIDEGKRVVNEYSRMHNLNMYDGVELRNSTHNKNQERRYFTDSNFKSVNLQFKCNVLF</sequence>
<dbReference type="Pfam" id="PF00751">
    <property type="entry name" value="DM"/>
    <property type="match status" value="1"/>
</dbReference>
<dbReference type="Gene3D" id="4.10.1040.10">
    <property type="entry name" value="DM DNA-binding domain"/>
    <property type="match status" value="1"/>
</dbReference>
<proteinExistence type="predicted"/>
<dbReference type="InterPro" id="IPR001275">
    <property type="entry name" value="DM_DNA-bd"/>
</dbReference>
<evidence type="ECO:0000313" key="10">
    <source>
        <dbReference type="Proteomes" id="UP000327044"/>
    </source>
</evidence>
<evidence type="ECO:0000256" key="4">
    <source>
        <dbReference type="ARBA" id="ARBA00023242"/>
    </source>
</evidence>
<evidence type="ECO:0000256" key="1">
    <source>
        <dbReference type="ARBA" id="ARBA00022723"/>
    </source>
</evidence>
<dbReference type="SMART" id="SM01143">
    <property type="entry name" value="DSX_dimer"/>
    <property type="match status" value="1"/>
</dbReference>
<evidence type="ECO:0000256" key="5">
    <source>
        <dbReference type="PROSITE-ProRule" id="PRU00070"/>
    </source>
</evidence>
<keyword evidence="6" id="KW-0175">Coiled coil</keyword>
<comment type="subcellular location">
    <subcellularLocation>
        <location evidence="5">Nucleus</location>
    </subcellularLocation>
</comment>
<evidence type="ECO:0000256" key="7">
    <source>
        <dbReference type="SAM" id="MobiDB-lite"/>
    </source>
</evidence>
<dbReference type="PROSITE" id="PS50809">
    <property type="entry name" value="DM_2"/>
    <property type="match status" value="1"/>
</dbReference>